<dbReference type="EMBL" id="JARVKF010000279">
    <property type="protein sequence ID" value="KAK9419983.1"/>
    <property type="molecule type" value="Genomic_DNA"/>
</dbReference>
<accession>A0ABR2UZY9</accession>
<proteinExistence type="predicted"/>
<sequence>MSAYSASVISSPPLHHPRQLSSTFSEADTKNGCQSPDRNKKKMQQSTGEESRAAENLRSVLGTLPPVQQWSSATIQSLKSPVNSRDDRTEWLEEPAWTRRVVNIILASEEGWDWRRLKICPNADYFSLPTHTISLLNAMFHTSALDEAKARIEAGDYAAALNLFPVAAGRSGYPSST</sequence>
<evidence type="ECO:0000313" key="3">
    <source>
        <dbReference type="Proteomes" id="UP001408356"/>
    </source>
</evidence>
<feature type="compositionally biased region" description="Polar residues" evidence="1">
    <location>
        <begin position="19"/>
        <end position="36"/>
    </location>
</feature>
<comment type="caution">
    <text evidence="2">The sequence shown here is derived from an EMBL/GenBank/DDBJ whole genome shotgun (WGS) entry which is preliminary data.</text>
</comment>
<evidence type="ECO:0000313" key="2">
    <source>
        <dbReference type="EMBL" id="KAK9419983.1"/>
    </source>
</evidence>
<organism evidence="2 3">
    <name type="scientific">Seiridium unicorne</name>
    <dbReference type="NCBI Taxonomy" id="138068"/>
    <lineage>
        <taxon>Eukaryota</taxon>
        <taxon>Fungi</taxon>
        <taxon>Dikarya</taxon>
        <taxon>Ascomycota</taxon>
        <taxon>Pezizomycotina</taxon>
        <taxon>Sordariomycetes</taxon>
        <taxon>Xylariomycetidae</taxon>
        <taxon>Amphisphaeriales</taxon>
        <taxon>Sporocadaceae</taxon>
        <taxon>Seiridium</taxon>
    </lineage>
</organism>
<name>A0ABR2UZY9_9PEZI</name>
<evidence type="ECO:0000256" key="1">
    <source>
        <dbReference type="SAM" id="MobiDB-lite"/>
    </source>
</evidence>
<dbReference type="Proteomes" id="UP001408356">
    <property type="component" value="Unassembled WGS sequence"/>
</dbReference>
<gene>
    <name evidence="2" type="ORF">SUNI508_06989</name>
</gene>
<keyword evidence="3" id="KW-1185">Reference proteome</keyword>
<feature type="compositionally biased region" description="Polar residues" evidence="1">
    <location>
        <begin position="1"/>
        <end position="10"/>
    </location>
</feature>
<reference evidence="2 3" key="1">
    <citation type="journal article" date="2024" name="J. Plant Pathol.">
        <title>Sequence and assembly of the genome of Seiridium unicorne, isolate CBS 538.82, causal agent of cypress canker disease.</title>
        <authorList>
            <person name="Scali E."/>
            <person name="Rocca G.D."/>
            <person name="Danti R."/>
            <person name="Garbelotto M."/>
            <person name="Barberini S."/>
            <person name="Baroncelli R."/>
            <person name="Emiliani G."/>
        </authorList>
    </citation>
    <scope>NUCLEOTIDE SEQUENCE [LARGE SCALE GENOMIC DNA]</scope>
    <source>
        <strain evidence="2 3">BM-138-508</strain>
    </source>
</reference>
<protein>
    <submittedName>
        <fullName evidence="2">Uncharacterized protein</fullName>
    </submittedName>
</protein>
<feature type="region of interest" description="Disordered" evidence="1">
    <location>
        <begin position="1"/>
        <end position="55"/>
    </location>
</feature>